<keyword evidence="1" id="KW-0732">Signal</keyword>
<dbReference type="InterPro" id="IPR013517">
    <property type="entry name" value="FG-GAP"/>
</dbReference>
<dbReference type="AlphaFoldDB" id="A0A3B1DWQ3"/>
<dbReference type="SUPFAM" id="SSF69318">
    <property type="entry name" value="Integrin alpha N-terminal domain"/>
    <property type="match status" value="1"/>
</dbReference>
<evidence type="ECO:0000256" key="2">
    <source>
        <dbReference type="SAM" id="MobiDB-lite"/>
    </source>
</evidence>
<sequence length="916" mass="96285">MLDIDADGMPDLGFFDAGTQRFTTYLNNGDGTFDFAGGIQLADTATGIVLIYDAMGPIAEPVGPWIGSTDFGASREGFGEGGDDYGGDGDGDGGDGGGGYGDEGDGGEWGDTFLHFVGEPFIAVWHDSLGALQVLDSAMLLDNSDGTGGDGTDGGTGNGTENDAVAWPFNGDYIDLPDGIYFATGSGGDAMTIMDFDNDGSPDVAVTNRDDDTISIISFAPEYEQLMKGGFDPATDDPIETTTIAVGDQPVHINAFDVNLDGFMDMIVSNAGDGTFSIIPGSESGFGTAQTIEVAADLTQAFLNFNAFGNELFVLGFSATGTITQLDFLDGSLQISEQDEGFFLANDEVLPRQTIVGEFTGDGFIDVAVIDQAGGNVVIYSNIAGDADDGEEEYDGPPIDSRDIPIPGVPDLIADSDSGESDSDNITAYNNAGEYTLSFDVRVSHVSGALADLRTTLTLFFEENGQQYDDDGFEYTPSIWINLFAGNVLIGSAEVGADDTVVTVETDGWTVLREGVHEIRAGFAIGAPGLRGLIGTSSGTLGIEVRVPRVEVEAPDEEGETVTIRTDESGQPVLVLEQSDGSGEAEEVHLAEFEGLPEITGSVVTMRETNSRSNASRYAAARSDEGLVLFVRDQDGDWGGRNLTAEIDDSEPITDSNISVLTTPWGNTNMAGLNEQGELIFYWQDGGVDENGDATWNFVNLADDQLRVNNQAVPRFSSSLASFVTPWGAMNVAGLDTDGNLRIIWWAPGLDNWVSTNLTEILGSTPLTGDIAAWVTPWGGINITGLNTAGEMVAVWWAPGGEWTVTPLGDNLGAPAFVSGSLTSIIGESGETFIAGITLPGEVGVFSWTPEGGSWDFITIDTLPDSAALVGSVSGYYTSDNNAVTLLVGSLDGDIYQLDGDASDIQTTWTVGLFNA</sequence>
<evidence type="ECO:0000256" key="1">
    <source>
        <dbReference type="ARBA" id="ARBA00022729"/>
    </source>
</evidence>
<protein>
    <submittedName>
        <fullName evidence="3">Uncharacterized protein</fullName>
    </submittedName>
</protein>
<organism evidence="3">
    <name type="scientific">hydrothermal vent metagenome</name>
    <dbReference type="NCBI Taxonomy" id="652676"/>
    <lineage>
        <taxon>unclassified sequences</taxon>
        <taxon>metagenomes</taxon>
        <taxon>ecological metagenomes</taxon>
    </lineage>
</organism>
<dbReference type="EMBL" id="UOGK01000072">
    <property type="protein sequence ID" value="VAX36615.1"/>
    <property type="molecule type" value="Genomic_DNA"/>
</dbReference>
<dbReference type="InterPro" id="IPR028994">
    <property type="entry name" value="Integrin_alpha_N"/>
</dbReference>
<accession>A0A3B1DWQ3</accession>
<feature type="compositionally biased region" description="Acidic residues" evidence="2">
    <location>
        <begin position="81"/>
        <end position="93"/>
    </location>
</feature>
<gene>
    <name evidence="3" type="ORF">MNBD_PLANCTO03-301</name>
</gene>
<feature type="region of interest" description="Disordered" evidence="2">
    <location>
        <begin position="69"/>
        <end position="105"/>
    </location>
</feature>
<dbReference type="Pfam" id="PF13517">
    <property type="entry name" value="FG-GAP_3"/>
    <property type="match status" value="1"/>
</dbReference>
<feature type="region of interest" description="Disordered" evidence="2">
    <location>
        <begin position="387"/>
        <end position="406"/>
    </location>
</feature>
<dbReference type="SUPFAM" id="SSF89372">
    <property type="entry name" value="Fucose-specific lectin"/>
    <property type="match status" value="1"/>
</dbReference>
<evidence type="ECO:0000313" key="3">
    <source>
        <dbReference type="EMBL" id="VAX36615.1"/>
    </source>
</evidence>
<proteinExistence type="predicted"/>
<reference evidence="3" key="1">
    <citation type="submission" date="2018-06" db="EMBL/GenBank/DDBJ databases">
        <authorList>
            <person name="Zhirakovskaya E."/>
        </authorList>
    </citation>
    <scope>NUCLEOTIDE SEQUENCE</scope>
</reference>
<name>A0A3B1DWQ3_9ZZZZ</name>